<accession>A0A1C3UQI7</accession>
<organism evidence="1 2">
    <name type="scientific">Bradyrhizobium yuanmingense</name>
    <dbReference type="NCBI Taxonomy" id="108015"/>
    <lineage>
        <taxon>Bacteria</taxon>
        <taxon>Pseudomonadati</taxon>
        <taxon>Pseudomonadota</taxon>
        <taxon>Alphaproteobacteria</taxon>
        <taxon>Hyphomicrobiales</taxon>
        <taxon>Nitrobacteraceae</taxon>
        <taxon>Bradyrhizobium</taxon>
    </lineage>
</organism>
<evidence type="ECO:0000313" key="2">
    <source>
        <dbReference type="Proteomes" id="UP000183174"/>
    </source>
</evidence>
<sequence length="144" mass="16300">MISELPPAADLSLQHVIENSLAIIEREPFAEERRRQVLTSLTEILDQASKGSQVVQSNMLAFGAEEQPAFERFAMLFHYLQPVAADVPALLERAKANLEELRDHHGQSDQERAETLHVLRLLLQAVLTDRCLKPLVSPREYVFS</sequence>
<dbReference type="EMBL" id="FMAE01000002">
    <property type="protein sequence ID" value="SCB17743.1"/>
    <property type="molecule type" value="Genomic_DNA"/>
</dbReference>
<protein>
    <submittedName>
        <fullName evidence="1">Uncharacterized protein</fullName>
    </submittedName>
</protein>
<evidence type="ECO:0000313" key="1">
    <source>
        <dbReference type="EMBL" id="SCB17743.1"/>
    </source>
</evidence>
<name>A0A1C3UQI7_9BRAD</name>
<proteinExistence type="predicted"/>
<dbReference type="Proteomes" id="UP000183174">
    <property type="component" value="Unassembled WGS sequence"/>
</dbReference>
<dbReference type="RefSeq" id="WP_074447625.1">
    <property type="nucleotide sequence ID" value="NZ_FMAE01000002.1"/>
</dbReference>
<reference evidence="1 2" key="1">
    <citation type="submission" date="2016-08" db="EMBL/GenBank/DDBJ databases">
        <authorList>
            <person name="Seilhamer J.J."/>
        </authorList>
    </citation>
    <scope>NUCLEOTIDE SEQUENCE [LARGE SCALE GENOMIC DNA]</scope>
    <source>
        <strain evidence="1 2">CCBAU 10071</strain>
    </source>
</reference>
<gene>
    <name evidence="1" type="ORF">GA0061099_1002521</name>
</gene>
<dbReference type="AlphaFoldDB" id="A0A1C3UQI7"/>